<keyword evidence="2" id="KW-1185">Reference proteome</keyword>
<name>A0ACC2F9A3_DALPE</name>
<comment type="caution">
    <text evidence="1">The sequence shown here is derived from an EMBL/GenBank/DDBJ whole genome shotgun (WGS) entry which is preliminary data.</text>
</comment>
<accession>A0ACC2F9A3</accession>
<sequence>MFLPGTSLIPAHTSTLLILVAMVTLVVATSPTSETCFSRQHQNALVNVPEALNRSTTIMDSRVVQSERECVLACCSEDIRPGVKCTLAVFNPLKSPVPPSKLNCHLFHCQSEQDCPLQQAELGINTYDIYKGLIHPTIRPSSPSTVQPTTTTSTATTTAQTTLSTLPTTTTTTTTPALHLPAPPRSDPEPRRTIDQPQQAPTTSAPATSRLAVSSTIATLKSWTTPASLLLPSGVQTAPASPGTEGHGGRKEATGRGALKSSLVVVAVLGLAILTLALAVMGRKAMESFDRRHYTRLELNDLHYEV</sequence>
<dbReference type="EMBL" id="CM055758">
    <property type="protein sequence ID" value="KAJ7987929.1"/>
    <property type="molecule type" value="Genomic_DNA"/>
</dbReference>
<dbReference type="Proteomes" id="UP001157502">
    <property type="component" value="Chromosome 31"/>
</dbReference>
<reference evidence="1" key="1">
    <citation type="submission" date="2021-05" db="EMBL/GenBank/DDBJ databases">
        <authorList>
            <person name="Pan Q."/>
            <person name="Jouanno E."/>
            <person name="Zahm M."/>
            <person name="Klopp C."/>
            <person name="Cabau C."/>
            <person name="Louis A."/>
            <person name="Berthelot C."/>
            <person name="Parey E."/>
            <person name="Roest Crollius H."/>
            <person name="Montfort J."/>
            <person name="Robinson-Rechavi M."/>
            <person name="Bouchez O."/>
            <person name="Lampietro C."/>
            <person name="Lopez Roques C."/>
            <person name="Donnadieu C."/>
            <person name="Postlethwait J."/>
            <person name="Bobe J."/>
            <person name="Dillon D."/>
            <person name="Chandos A."/>
            <person name="von Hippel F."/>
            <person name="Guiguen Y."/>
        </authorList>
    </citation>
    <scope>NUCLEOTIDE SEQUENCE</scope>
    <source>
        <strain evidence="1">YG-Jan2019</strain>
    </source>
</reference>
<evidence type="ECO:0000313" key="2">
    <source>
        <dbReference type="Proteomes" id="UP001157502"/>
    </source>
</evidence>
<gene>
    <name evidence="1" type="ORF">DPEC_G00318340</name>
</gene>
<proteinExistence type="predicted"/>
<evidence type="ECO:0000313" key="1">
    <source>
        <dbReference type="EMBL" id="KAJ7987929.1"/>
    </source>
</evidence>
<organism evidence="1 2">
    <name type="scientific">Dallia pectoralis</name>
    <name type="common">Alaska blackfish</name>
    <dbReference type="NCBI Taxonomy" id="75939"/>
    <lineage>
        <taxon>Eukaryota</taxon>
        <taxon>Metazoa</taxon>
        <taxon>Chordata</taxon>
        <taxon>Craniata</taxon>
        <taxon>Vertebrata</taxon>
        <taxon>Euteleostomi</taxon>
        <taxon>Actinopterygii</taxon>
        <taxon>Neopterygii</taxon>
        <taxon>Teleostei</taxon>
        <taxon>Protacanthopterygii</taxon>
        <taxon>Esociformes</taxon>
        <taxon>Umbridae</taxon>
        <taxon>Dallia</taxon>
    </lineage>
</organism>
<protein>
    <submittedName>
        <fullName evidence="1">Uncharacterized protein</fullName>
    </submittedName>
</protein>